<dbReference type="Proteomes" id="UP000223025">
    <property type="component" value="Segment"/>
</dbReference>
<reference evidence="1 2" key="1">
    <citation type="submission" date="2017-06" db="EMBL/GenBank/DDBJ databases">
        <authorList>
            <person name="Kim H.J."/>
            <person name="Triplett B.A."/>
        </authorList>
    </citation>
    <scope>NUCLEOTIDE SEQUENCE [LARGE SCALE GENOMIC DNA]</scope>
</reference>
<name>A0A2L0UZP8_9CAUD</name>
<protein>
    <submittedName>
        <fullName evidence="1">Uncharacterized protein</fullName>
    </submittedName>
</protein>
<dbReference type="KEGG" id="vg:40088211"/>
<evidence type="ECO:0000313" key="1">
    <source>
        <dbReference type="EMBL" id="AUZ94990.1"/>
    </source>
</evidence>
<dbReference type="EMBL" id="MF403008">
    <property type="protein sequence ID" value="AUZ94990.1"/>
    <property type="molecule type" value="Genomic_DNA"/>
</dbReference>
<dbReference type="RefSeq" id="YP_009611873.1">
    <property type="nucleotide sequence ID" value="NC_042013.1"/>
</dbReference>
<accession>A0A2L0UZP8</accession>
<keyword evidence="2" id="KW-1185">Reference proteome</keyword>
<sequence>MTNFVPNLYIGIGETGAMYTLRETYEHVSHYGNCAHKEIRSFHHFNLGQDIDDVIAKALMISLKWGIMCKQPSKETLEAEMRTITRMKKDEREERARQIAEREAEYKRVCRQQYDERIAMIHSGIMPVGYYRGEVFSDIKTSYLKWVVENVDTFDEENIMKAVAHHIINTPELFDRVNFSFEPGFVGVEKGNIETRVRVIKATSFIRENHFVGGMETVHVTIMANEENKQIVVMSPKFKKNEGDVFVLKGRISKHSVYNNADQTIVNYAKAI</sequence>
<dbReference type="GeneID" id="40088211"/>
<evidence type="ECO:0000313" key="2">
    <source>
        <dbReference type="Proteomes" id="UP000223025"/>
    </source>
</evidence>
<proteinExistence type="predicted"/>
<organism evidence="1 2">
    <name type="scientific">Agrobacterium phage Atu_ph07</name>
    <dbReference type="NCBI Taxonomy" id="2024264"/>
    <lineage>
        <taxon>Viruses</taxon>
        <taxon>Duplodnaviria</taxon>
        <taxon>Heunggongvirae</taxon>
        <taxon>Uroviricota</taxon>
        <taxon>Caudoviricetes</taxon>
        <taxon>Polybotosvirus</taxon>
        <taxon>Polybotosvirus Atuph07</taxon>
    </lineage>
</organism>